<dbReference type="EMBL" id="JABFTP020000001">
    <property type="protein sequence ID" value="KAL3265332.1"/>
    <property type="molecule type" value="Genomic_DNA"/>
</dbReference>
<comment type="caution">
    <text evidence="1">The sequence shown here is derived from an EMBL/GenBank/DDBJ whole genome shotgun (WGS) entry which is preliminary data.</text>
</comment>
<name>A0ABD2MGL6_9CUCU</name>
<sequence>AITKQHYLDSYDTVEQAVKRIKEVLTVHKKGGFEMVKWITSSVEIPNSIPESLRVTKSFANIGIEIFTFSPDTIKAEMLDDNQRSEPTLTFAGLII</sequence>
<organism evidence="1 2">
    <name type="scientific">Cryptolaemus montrouzieri</name>
    <dbReference type="NCBI Taxonomy" id="559131"/>
    <lineage>
        <taxon>Eukaryota</taxon>
        <taxon>Metazoa</taxon>
        <taxon>Ecdysozoa</taxon>
        <taxon>Arthropoda</taxon>
        <taxon>Hexapoda</taxon>
        <taxon>Insecta</taxon>
        <taxon>Pterygota</taxon>
        <taxon>Neoptera</taxon>
        <taxon>Endopterygota</taxon>
        <taxon>Coleoptera</taxon>
        <taxon>Polyphaga</taxon>
        <taxon>Cucujiformia</taxon>
        <taxon>Coccinelloidea</taxon>
        <taxon>Coccinellidae</taxon>
        <taxon>Scymninae</taxon>
        <taxon>Scymnini</taxon>
        <taxon>Cryptolaemus</taxon>
    </lineage>
</organism>
<evidence type="ECO:0000313" key="1">
    <source>
        <dbReference type="EMBL" id="KAL3265332.1"/>
    </source>
</evidence>
<gene>
    <name evidence="1" type="ORF">HHI36_009540</name>
</gene>
<keyword evidence="2" id="KW-1185">Reference proteome</keyword>
<dbReference type="Proteomes" id="UP001516400">
    <property type="component" value="Unassembled WGS sequence"/>
</dbReference>
<protein>
    <submittedName>
        <fullName evidence="1">Uncharacterized protein</fullName>
    </submittedName>
</protein>
<reference evidence="1 2" key="1">
    <citation type="journal article" date="2021" name="BMC Biol.">
        <title>Horizontally acquired antibacterial genes associated with adaptive radiation of ladybird beetles.</title>
        <authorList>
            <person name="Li H.S."/>
            <person name="Tang X.F."/>
            <person name="Huang Y.H."/>
            <person name="Xu Z.Y."/>
            <person name="Chen M.L."/>
            <person name="Du X.Y."/>
            <person name="Qiu B.Y."/>
            <person name="Chen P.T."/>
            <person name="Zhang W."/>
            <person name="Slipinski A."/>
            <person name="Escalona H.E."/>
            <person name="Waterhouse R.M."/>
            <person name="Zwick A."/>
            <person name="Pang H."/>
        </authorList>
    </citation>
    <scope>NUCLEOTIDE SEQUENCE [LARGE SCALE GENOMIC DNA]</scope>
    <source>
        <strain evidence="1">SYSU2018</strain>
    </source>
</reference>
<evidence type="ECO:0000313" key="2">
    <source>
        <dbReference type="Proteomes" id="UP001516400"/>
    </source>
</evidence>
<proteinExistence type="predicted"/>
<feature type="non-terminal residue" evidence="1">
    <location>
        <position position="1"/>
    </location>
</feature>
<accession>A0ABD2MGL6</accession>
<dbReference type="AlphaFoldDB" id="A0ABD2MGL6"/>